<keyword evidence="8" id="KW-0624">Polysaccharide degradation</keyword>
<proteinExistence type="inferred from homology"/>
<dbReference type="FunFam" id="3.20.20.80:FF:000004">
    <property type="entry name" value="Beta-glucosidase 6-phospho-beta-glucosidase"/>
    <property type="match status" value="1"/>
</dbReference>
<feature type="binding site" evidence="10">
    <location>
        <position position="154"/>
    </location>
    <ligand>
        <name>substrate</name>
    </ligand>
</feature>
<comment type="caution">
    <text evidence="12">The sequence shown here is derived from an EMBL/GenBank/DDBJ whole genome shotgun (WGS) entry which is preliminary data.</text>
</comment>
<protein>
    <recommendedName>
        <fullName evidence="3 11">Beta-glucosidase</fullName>
        <ecNumber evidence="3 11">3.2.1.21</ecNumber>
    </recommendedName>
</protein>
<evidence type="ECO:0000256" key="8">
    <source>
        <dbReference type="ARBA" id="ARBA00023326"/>
    </source>
</evidence>
<feature type="binding site" evidence="10">
    <location>
        <position position="13"/>
    </location>
    <ligand>
        <name>substrate</name>
    </ligand>
</feature>
<organism evidence="12 13">
    <name type="scientific">Actinoplanes cyaneus</name>
    <dbReference type="NCBI Taxonomy" id="52696"/>
    <lineage>
        <taxon>Bacteria</taxon>
        <taxon>Bacillati</taxon>
        <taxon>Actinomycetota</taxon>
        <taxon>Actinomycetes</taxon>
        <taxon>Micromonosporales</taxon>
        <taxon>Micromonosporaceae</taxon>
        <taxon>Actinoplanes</taxon>
    </lineage>
</organism>
<feature type="active site" description="Nucleophile" evidence="9">
    <location>
        <position position="346"/>
    </location>
</feature>
<evidence type="ECO:0000256" key="6">
    <source>
        <dbReference type="ARBA" id="ARBA00023277"/>
    </source>
</evidence>
<feature type="active site" description="Proton donor" evidence="9">
    <location>
        <position position="155"/>
    </location>
</feature>
<comment type="catalytic activity">
    <reaction evidence="1 11">
        <text>Hydrolysis of terminal, non-reducing beta-D-glucosyl residues with release of beta-D-glucose.</text>
        <dbReference type="EC" id="3.2.1.21"/>
    </reaction>
</comment>
<feature type="binding site" evidence="10">
    <location>
        <position position="283"/>
    </location>
    <ligand>
        <name>substrate</name>
    </ligand>
</feature>
<keyword evidence="13" id="KW-1185">Reference proteome</keyword>
<dbReference type="RefSeq" id="WP_239175002.1">
    <property type="nucleotide sequence ID" value="NZ_BAAAUC010000047.1"/>
</dbReference>
<dbReference type="Gene3D" id="3.20.20.80">
    <property type="entry name" value="Glycosidases"/>
    <property type="match status" value="1"/>
</dbReference>
<dbReference type="SUPFAM" id="SSF51445">
    <property type="entry name" value="(Trans)glycosidases"/>
    <property type="match status" value="1"/>
</dbReference>
<evidence type="ECO:0000256" key="3">
    <source>
        <dbReference type="ARBA" id="ARBA00012744"/>
    </source>
</evidence>
<dbReference type="PRINTS" id="PR00131">
    <property type="entry name" value="GLHYDRLASE1"/>
</dbReference>
<dbReference type="Pfam" id="PF00232">
    <property type="entry name" value="Glyco_hydro_1"/>
    <property type="match status" value="1"/>
</dbReference>
<keyword evidence="6" id="KW-0119">Carbohydrate metabolism</keyword>
<evidence type="ECO:0000256" key="2">
    <source>
        <dbReference type="ARBA" id="ARBA00010838"/>
    </source>
</evidence>
<dbReference type="InterPro" id="IPR017853">
    <property type="entry name" value="GH"/>
</dbReference>
<reference evidence="12" key="1">
    <citation type="submission" date="2021-01" db="EMBL/GenBank/DDBJ databases">
        <title>Whole genome shotgun sequence of Actinoplanes cyaneus NBRC 14990.</title>
        <authorList>
            <person name="Komaki H."/>
            <person name="Tamura T."/>
        </authorList>
    </citation>
    <scope>NUCLEOTIDE SEQUENCE</scope>
    <source>
        <strain evidence="12">NBRC 14990</strain>
    </source>
</reference>
<feature type="binding site" evidence="10">
    <location>
        <begin position="400"/>
        <end position="401"/>
    </location>
    <ligand>
        <name>substrate</name>
    </ligand>
</feature>
<keyword evidence="4 11" id="KW-0378">Hydrolase</keyword>
<dbReference type="EC" id="3.2.1.21" evidence="3 11"/>
<dbReference type="PANTHER" id="PTHR10353">
    <property type="entry name" value="GLYCOSYL HYDROLASE"/>
    <property type="match status" value="1"/>
</dbReference>
<dbReference type="InterPro" id="IPR001360">
    <property type="entry name" value="Glyco_hydro_1"/>
</dbReference>
<gene>
    <name evidence="12" type="primary">bglB_1</name>
    <name evidence="12" type="ORF">Acy02nite_39330</name>
</gene>
<evidence type="ECO:0000313" key="13">
    <source>
        <dbReference type="Proteomes" id="UP000619479"/>
    </source>
</evidence>
<comment type="similarity">
    <text evidence="2 11">Belongs to the glycosyl hydrolase 1 family.</text>
</comment>
<dbReference type="GO" id="GO:0005829">
    <property type="term" value="C:cytosol"/>
    <property type="evidence" value="ECO:0007669"/>
    <property type="project" value="TreeGrafter"/>
</dbReference>
<dbReference type="Proteomes" id="UP000619479">
    <property type="component" value="Unassembled WGS sequence"/>
</dbReference>
<dbReference type="InterPro" id="IPR017736">
    <property type="entry name" value="Glyco_hydro_1_beta-glucosidase"/>
</dbReference>
<dbReference type="GO" id="GO:0030245">
    <property type="term" value="P:cellulose catabolic process"/>
    <property type="evidence" value="ECO:0007669"/>
    <property type="project" value="UniProtKB-KW"/>
</dbReference>
<evidence type="ECO:0000256" key="1">
    <source>
        <dbReference type="ARBA" id="ARBA00000448"/>
    </source>
</evidence>
<evidence type="ECO:0000256" key="11">
    <source>
        <dbReference type="RuleBase" id="RU361175"/>
    </source>
</evidence>
<feature type="binding site" evidence="10">
    <location>
        <position position="110"/>
    </location>
    <ligand>
        <name>substrate</name>
    </ligand>
</feature>
<keyword evidence="7 11" id="KW-0326">Glycosidase</keyword>
<evidence type="ECO:0000256" key="4">
    <source>
        <dbReference type="ARBA" id="ARBA00022801"/>
    </source>
</evidence>
<sequence>MTFTWGVATSAYQIEGAAAEDGRTPSIWDTFAHEVVGEHGDVACDHYHRMPDDVALIKSLGVDAYRFSVSWPRVQPGGRGPANLPGLDFYDRLVDELLGNGITPWTTIYHWDLPQELEDDGGWTNRDTAYRMAEFAGIVAARLGDRVTNWQTLNEPWCVAYLGYQHGVHAPGRRSLDDALKATHHLLLAHGLAASVMKKPDNSVGIALNIGTATPHTDDPLDVAAAWRADGNVTRIFLDPLVHGHYPADVLADLAARGHSLPVRDGDLAIINQRPDVLGVNFYFGQDFAGRDEHGNTQDADGFPVVREIQPDVPRTAMDWPITPDRFTTLLLRLHRDYGVPLAVTENGAVYDDVPAADGFVADEERTAYLRDHIAATRAAREQGADVRGYFAWSLMDNFEWAEGYGRRFGLVAVDYETQRRTPKQSALWFRDRIRSGL</sequence>
<dbReference type="PANTHER" id="PTHR10353:SF36">
    <property type="entry name" value="LP05116P"/>
    <property type="match status" value="1"/>
</dbReference>
<dbReference type="EMBL" id="BOMH01000028">
    <property type="protein sequence ID" value="GID66052.1"/>
    <property type="molecule type" value="Genomic_DNA"/>
</dbReference>
<evidence type="ECO:0000313" key="12">
    <source>
        <dbReference type="EMBL" id="GID66052.1"/>
    </source>
</evidence>
<evidence type="ECO:0000256" key="5">
    <source>
        <dbReference type="ARBA" id="ARBA00023001"/>
    </source>
</evidence>
<keyword evidence="5" id="KW-0136">Cellulose degradation</keyword>
<evidence type="ECO:0000256" key="10">
    <source>
        <dbReference type="PIRSR" id="PIRSR617736-2"/>
    </source>
</evidence>
<dbReference type="InterPro" id="IPR033132">
    <property type="entry name" value="GH_1_N_CS"/>
</dbReference>
<feature type="binding site" evidence="10">
    <location>
        <position position="393"/>
    </location>
    <ligand>
        <name>substrate</name>
    </ligand>
</feature>
<evidence type="ECO:0000256" key="9">
    <source>
        <dbReference type="PIRSR" id="PIRSR617736-1"/>
    </source>
</evidence>
<dbReference type="AlphaFoldDB" id="A0A919M4W6"/>
<evidence type="ECO:0000256" key="7">
    <source>
        <dbReference type="ARBA" id="ARBA00023295"/>
    </source>
</evidence>
<dbReference type="PROSITE" id="PS00653">
    <property type="entry name" value="GLYCOSYL_HYDROL_F1_2"/>
    <property type="match status" value="1"/>
</dbReference>
<dbReference type="GO" id="GO:0008422">
    <property type="term" value="F:beta-glucosidase activity"/>
    <property type="evidence" value="ECO:0007669"/>
    <property type="project" value="UniProtKB-EC"/>
</dbReference>
<accession>A0A919M4W6</accession>
<dbReference type="NCBIfam" id="TIGR03356">
    <property type="entry name" value="BGL"/>
    <property type="match status" value="1"/>
</dbReference>
<name>A0A919M4W6_9ACTN</name>